<dbReference type="InterPro" id="IPR012945">
    <property type="entry name" value="Tubulin-bd_cofactor_C_dom"/>
</dbReference>
<dbReference type="GO" id="GO:0005737">
    <property type="term" value="C:cytoplasm"/>
    <property type="evidence" value="ECO:0007669"/>
    <property type="project" value="UniProtKB-SubCell"/>
</dbReference>
<dbReference type="STRING" id="1094619.G4ZTJ3"/>
<dbReference type="GO" id="GO:0007023">
    <property type="term" value="P:post-chaperonin tubulin folding pathway"/>
    <property type="evidence" value="ECO:0007669"/>
    <property type="project" value="InterPro"/>
</dbReference>
<dbReference type="Proteomes" id="UP000002640">
    <property type="component" value="Unassembled WGS sequence"/>
</dbReference>
<evidence type="ECO:0000256" key="3">
    <source>
        <dbReference type="ARBA" id="ARBA00022490"/>
    </source>
</evidence>
<keyword evidence="10" id="KW-1185">Reference proteome</keyword>
<evidence type="ECO:0000313" key="10">
    <source>
        <dbReference type="Proteomes" id="UP000002640"/>
    </source>
</evidence>
<sequence>MEAPLAVGTRCELLSSGPSGSLRASIKRYGEIVYIGAVEGLPGDGWLGVRLDKPLGKGDGSFQGKRYFDCKPLHGAIVRPERVNTRGEFPILTTHEESLAHALEERRKEKQGAKSAFHGHAEELSTLQRELTTDELATAFWEKFTQQEEHVRKQVGLFCEQKKQPLPCEPAKEVKLDALVLEINAMRDAAATAASLYLSPYDTRQTQLILSKLLELIDSTRATFAPRKKFTFRAHAARRAKAKSAEKQDQPEQDGLTERTGNQLSPSSTQKAMEFDELVHANKQNQVIVIDSSSFADADDKTRRDLNFSHLTNCVVLVRVETSAIRGDALKNCVFYTGAIFGSLWLEDCDGCEFFVACRQLRVHLSTTTAFHLRIPSHPIIEDCQQMQFGPYRLQFDGLKTQLERLGVSKDSGLWAKVNDFKWHKAQQSPNWCIRDPKQPLPKIPSELEKLVSYE</sequence>
<dbReference type="InterPro" id="IPR038397">
    <property type="entry name" value="TBCC_N_sf"/>
</dbReference>
<dbReference type="PROSITE" id="PS50245">
    <property type="entry name" value="CAP_GLY_2"/>
    <property type="match status" value="1"/>
</dbReference>
<dbReference type="InterPro" id="IPR036859">
    <property type="entry name" value="CAP-Gly_dom_sf"/>
</dbReference>
<dbReference type="Pfam" id="PF01302">
    <property type="entry name" value="CAP_GLY"/>
    <property type="match status" value="1"/>
</dbReference>
<organism evidence="9 10">
    <name type="scientific">Phytophthora sojae (strain P6497)</name>
    <name type="common">Soybean stem and root rot agent</name>
    <name type="synonym">Phytophthora megasperma f. sp. glycines</name>
    <dbReference type="NCBI Taxonomy" id="1094619"/>
    <lineage>
        <taxon>Eukaryota</taxon>
        <taxon>Sar</taxon>
        <taxon>Stramenopiles</taxon>
        <taxon>Oomycota</taxon>
        <taxon>Peronosporomycetes</taxon>
        <taxon>Peronosporales</taxon>
        <taxon>Peronosporaceae</taxon>
        <taxon>Phytophthora</taxon>
    </lineage>
</organism>
<evidence type="ECO:0000259" key="7">
    <source>
        <dbReference type="PROSITE" id="PS50245"/>
    </source>
</evidence>
<accession>G4ZTJ3</accession>
<keyword evidence="4" id="KW-0007">Acetylation</keyword>
<evidence type="ECO:0000256" key="1">
    <source>
        <dbReference type="ARBA" id="ARBA00004496"/>
    </source>
</evidence>
<dbReference type="SMART" id="SM01052">
    <property type="entry name" value="CAP_GLY"/>
    <property type="match status" value="1"/>
</dbReference>
<dbReference type="InterPro" id="IPR017901">
    <property type="entry name" value="C-CAP_CF_C-like"/>
</dbReference>
<gene>
    <name evidence="9" type="ORF">PHYSODRAFT_561927</name>
</gene>
<evidence type="ECO:0000256" key="6">
    <source>
        <dbReference type="SAM" id="MobiDB-lite"/>
    </source>
</evidence>
<dbReference type="GO" id="GO:0015631">
    <property type="term" value="F:tubulin binding"/>
    <property type="evidence" value="ECO:0007669"/>
    <property type="project" value="InterPro"/>
</dbReference>
<keyword evidence="3" id="KW-0963">Cytoplasm</keyword>
<feature type="region of interest" description="Disordered" evidence="6">
    <location>
        <begin position="239"/>
        <end position="267"/>
    </location>
</feature>
<dbReference type="KEGG" id="psoj:PHYSODRAFT_561927"/>
<comment type="similarity">
    <text evidence="2">Belongs to the TBCC family.</text>
</comment>
<dbReference type="InterPro" id="IPR000938">
    <property type="entry name" value="CAP-Gly_domain"/>
</dbReference>
<protein>
    <submittedName>
        <fullName evidence="9">Uncharacterized protein</fullName>
    </submittedName>
</protein>
<feature type="domain" description="CAP-Gly" evidence="7">
    <location>
        <begin position="46"/>
        <end position="79"/>
    </location>
</feature>
<dbReference type="PROSITE" id="PS51329">
    <property type="entry name" value="C_CAP_COFACTOR_C"/>
    <property type="match status" value="1"/>
</dbReference>
<dbReference type="Pfam" id="PF07986">
    <property type="entry name" value="TBCC"/>
    <property type="match status" value="1"/>
</dbReference>
<evidence type="ECO:0000256" key="4">
    <source>
        <dbReference type="ARBA" id="ARBA00022990"/>
    </source>
</evidence>
<dbReference type="PANTHER" id="PTHR15139">
    <property type="entry name" value="TUBULIN FOLDING COFACTOR C"/>
    <property type="match status" value="1"/>
</dbReference>
<dbReference type="RefSeq" id="XP_009530600.1">
    <property type="nucleotide sequence ID" value="XM_009532305.1"/>
</dbReference>
<dbReference type="Gene3D" id="2.160.20.70">
    <property type="match status" value="1"/>
</dbReference>
<dbReference type="AlphaFoldDB" id="G4ZTJ3"/>
<dbReference type="OMA" id="CEFFVAC"/>
<name>G4ZTJ3_PHYSP</name>
<comment type="subcellular location">
    <subcellularLocation>
        <location evidence="1">Cytoplasm</location>
    </subcellularLocation>
</comment>
<evidence type="ECO:0000256" key="5">
    <source>
        <dbReference type="ARBA" id="ARBA00026055"/>
    </source>
</evidence>
<dbReference type="SUPFAM" id="SSF74924">
    <property type="entry name" value="Cap-Gly domain"/>
    <property type="match status" value="1"/>
</dbReference>
<dbReference type="PANTHER" id="PTHR15139:SF0">
    <property type="entry name" value="TUBULIN-SPECIFIC CHAPERONE C"/>
    <property type="match status" value="1"/>
</dbReference>
<feature type="domain" description="C-CAP/cofactor C-like" evidence="8">
    <location>
        <begin position="266"/>
        <end position="423"/>
    </location>
</feature>
<dbReference type="SMR" id="G4ZTJ3"/>
<evidence type="ECO:0000256" key="2">
    <source>
        <dbReference type="ARBA" id="ARBA00008848"/>
    </source>
</evidence>
<dbReference type="Gene3D" id="1.20.58.1250">
    <property type="entry name" value="Tubulin Binding Cofactor C, N-terminal domain"/>
    <property type="match status" value="1"/>
</dbReference>
<dbReference type="InterPro" id="IPR031925">
    <property type="entry name" value="TBCC_N"/>
</dbReference>
<dbReference type="InterPro" id="IPR027684">
    <property type="entry name" value="TBCC"/>
</dbReference>
<dbReference type="Gene3D" id="2.30.30.190">
    <property type="entry name" value="CAP Gly-rich-like domain"/>
    <property type="match status" value="1"/>
</dbReference>
<dbReference type="GeneID" id="20663626"/>
<dbReference type="InterPro" id="IPR016098">
    <property type="entry name" value="CAP/MinC_C"/>
</dbReference>
<proteinExistence type="inferred from homology"/>
<reference evidence="9 10" key="1">
    <citation type="journal article" date="2006" name="Science">
        <title>Phytophthora genome sequences uncover evolutionary origins and mechanisms of pathogenesis.</title>
        <authorList>
            <person name="Tyler B.M."/>
            <person name="Tripathy S."/>
            <person name="Zhang X."/>
            <person name="Dehal P."/>
            <person name="Jiang R.H."/>
            <person name="Aerts A."/>
            <person name="Arredondo F.D."/>
            <person name="Baxter L."/>
            <person name="Bensasson D."/>
            <person name="Beynon J.L."/>
            <person name="Chapman J."/>
            <person name="Damasceno C.M."/>
            <person name="Dorrance A.E."/>
            <person name="Dou D."/>
            <person name="Dickerman A.W."/>
            <person name="Dubchak I.L."/>
            <person name="Garbelotto M."/>
            <person name="Gijzen M."/>
            <person name="Gordon S.G."/>
            <person name="Govers F."/>
            <person name="Grunwald N.J."/>
            <person name="Huang W."/>
            <person name="Ivors K.L."/>
            <person name="Jones R.W."/>
            <person name="Kamoun S."/>
            <person name="Krampis K."/>
            <person name="Lamour K.H."/>
            <person name="Lee M.K."/>
            <person name="McDonald W.H."/>
            <person name="Medina M."/>
            <person name="Meijer H.J."/>
            <person name="Nordberg E.K."/>
            <person name="Maclean D.J."/>
            <person name="Ospina-Giraldo M.D."/>
            <person name="Morris P.F."/>
            <person name="Phuntumart V."/>
            <person name="Putnam N.H."/>
            <person name="Rash S."/>
            <person name="Rose J.K."/>
            <person name="Sakihama Y."/>
            <person name="Salamov A.A."/>
            <person name="Savidor A."/>
            <person name="Scheuring C.F."/>
            <person name="Smith B.M."/>
            <person name="Sobral B.W."/>
            <person name="Terry A."/>
            <person name="Torto-Alalibo T.A."/>
            <person name="Win J."/>
            <person name="Xu Z."/>
            <person name="Zhang H."/>
            <person name="Grigoriev I.V."/>
            <person name="Rokhsar D.S."/>
            <person name="Boore J.L."/>
        </authorList>
    </citation>
    <scope>NUCLEOTIDE SEQUENCE [LARGE SCALE GENOMIC DNA]</scope>
    <source>
        <strain evidence="9 10">P6497</strain>
    </source>
</reference>
<dbReference type="EMBL" id="JH159156">
    <property type="protein sequence ID" value="EGZ13171.1"/>
    <property type="molecule type" value="Genomic_DNA"/>
</dbReference>
<comment type="subunit">
    <text evidence="5">Supercomplex made of cofactors A to E. Cofactors A and D function by capturing and stabilizing tubulin in a quasi-native conformation. Cofactor E binds to the cofactor D-tubulin complex; interaction with cofactor C then causes the release of tubulin polypeptides that are committed to the native state.</text>
</comment>
<dbReference type="InParanoid" id="G4ZTJ3"/>
<evidence type="ECO:0000313" key="9">
    <source>
        <dbReference type="EMBL" id="EGZ13171.1"/>
    </source>
</evidence>
<dbReference type="FunFam" id="2.160.20.70:FF:000022">
    <property type="entry name" value="Alpha tubulin, putative"/>
    <property type="match status" value="1"/>
</dbReference>
<dbReference type="Pfam" id="PF16752">
    <property type="entry name" value="TBCC_N"/>
    <property type="match status" value="1"/>
</dbReference>
<dbReference type="GO" id="GO:0007021">
    <property type="term" value="P:tubulin complex assembly"/>
    <property type="evidence" value="ECO:0007669"/>
    <property type="project" value="TreeGrafter"/>
</dbReference>
<evidence type="ECO:0000259" key="8">
    <source>
        <dbReference type="PROSITE" id="PS51329"/>
    </source>
</evidence>